<proteinExistence type="predicted"/>
<keyword evidence="2 5" id="KW-0812">Transmembrane</keyword>
<dbReference type="Pfam" id="PF04932">
    <property type="entry name" value="Wzy_C"/>
    <property type="match status" value="1"/>
</dbReference>
<dbReference type="InterPro" id="IPR007016">
    <property type="entry name" value="O-antigen_ligase-rel_domated"/>
</dbReference>
<feature type="transmembrane region" description="Helical" evidence="5">
    <location>
        <begin position="33"/>
        <end position="51"/>
    </location>
</feature>
<dbReference type="KEGG" id="amij:EQM06_01065"/>
<feature type="domain" description="O-antigen ligase-related" evidence="6">
    <location>
        <begin position="461"/>
        <end position="530"/>
    </location>
</feature>
<feature type="transmembrane region" description="Helical" evidence="5">
    <location>
        <begin position="214"/>
        <end position="238"/>
    </location>
</feature>
<feature type="transmembrane region" description="Helical" evidence="5">
    <location>
        <begin position="117"/>
        <end position="135"/>
    </location>
</feature>
<evidence type="ECO:0000259" key="6">
    <source>
        <dbReference type="Pfam" id="PF04932"/>
    </source>
</evidence>
<gene>
    <name evidence="7" type="ORF">EQM06_01065</name>
</gene>
<feature type="transmembrane region" description="Helical" evidence="5">
    <location>
        <begin position="578"/>
        <end position="599"/>
    </location>
</feature>
<evidence type="ECO:0000256" key="4">
    <source>
        <dbReference type="ARBA" id="ARBA00023136"/>
    </source>
</evidence>
<dbReference type="PANTHER" id="PTHR37422">
    <property type="entry name" value="TEICHURONIC ACID BIOSYNTHESIS PROTEIN TUAE"/>
    <property type="match status" value="1"/>
</dbReference>
<dbReference type="RefSeq" id="WP_128744581.1">
    <property type="nucleotide sequence ID" value="NZ_CP035281.1"/>
</dbReference>
<evidence type="ECO:0000256" key="2">
    <source>
        <dbReference type="ARBA" id="ARBA00022692"/>
    </source>
</evidence>
<feature type="transmembrane region" description="Helical" evidence="5">
    <location>
        <begin position="521"/>
        <end position="544"/>
    </location>
</feature>
<feature type="transmembrane region" description="Helical" evidence="5">
    <location>
        <begin position="58"/>
        <end position="79"/>
    </location>
</feature>
<feature type="transmembrane region" description="Helical" evidence="5">
    <location>
        <begin position="646"/>
        <end position="667"/>
    </location>
</feature>
<keyword evidence="8" id="KW-1185">Reference proteome</keyword>
<organism evidence="7 8">
    <name type="scientific">Aminipila luticellarii</name>
    <dbReference type="NCBI Taxonomy" id="2507160"/>
    <lineage>
        <taxon>Bacteria</taxon>
        <taxon>Bacillati</taxon>
        <taxon>Bacillota</taxon>
        <taxon>Clostridia</taxon>
        <taxon>Peptostreptococcales</taxon>
        <taxon>Anaerovoracaceae</taxon>
        <taxon>Aminipila</taxon>
    </lineage>
</organism>
<dbReference type="PANTHER" id="PTHR37422:SF13">
    <property type="entry name" value="LIPOPOLYSACCHARIDE BIOSYNTHESIS PROTEIN PA4999-RELATED"/>
    <property type="match status" value="1"/>
</dbReference>
<evidence type="ECO:0000313" key="8">
    <source>
        <dbReference type="Proteomes" id="UP000287601"/>
    </source>
</evidence>
<dbReference type="OrthoDB" id="1808577at2"/>
<feature type="transmembrane region" description="Helical" evidence="5">
    <location>
        <begin position="245"/>
        <end position="267"/>
    </location>
</feature>
<feature type="transmembrane region" description="Helical" evidence="5">
    <location>
        <begin position="85"/>
        <end position="105"/>
    </location>
</feature>
<feature type="transmembrane region" description="Helical" evidence="5">
    <location>
        <begin position="171"/>
        <end position="194"/>
    </location>
</feature>
<feature type="transmembrane region" description="Helical" evidence="5">
    <location>
        <begin position="141"/>
        <end position="159"/>
    </location>
</feature>
<dbReference type="GO" id="GO:0016020">
    <property type="term" value="C:membrane"/>
    <property type="evidence" value="ECO:0007669"/>
    <property type="project" value="UniProtKB-SubCell"/>
</dbReference>
<feature type="transmembrane region" description="Helical" evidence="5">
    <location>
        <begin position="311"/>
        <end position="330"/>
    </location>
</feature>
<feature type="transmembrane region" description="Helical" evidence="5">
    <location>
        <begin position="556"/>
        <end position="572"/>
    </location>
</feature>
<dbReference type="Proteomes" id="UP000287601">
    <property type="component" value="Chromosome"/>
</dbReference>
<feature type="transmembrane region" description="Helical" evidence="5">
    <location>
        <begin position="273"/>
        <end position="290"/>
    </location>
</feature>
<sequence>MTKKLTYLPAVLAVLLALATAMMGSFDLMTQKWAAWIGLIAILVLTIMPRFKNTFKAYTAPLFIVVIGYVIWNGVSIFYADVPKAALFEFTKLVGAAAVFLAVLALTSPTKKGVKTIWFILSAVTAFFGILSIDAASNGPLASAFKAFMGLFTNSLEYWGVFENGIRITGIFGNANTFAGFMVLGVLLSLALVIHSESKKEKTGALVLLAVNALSYILLFSMGSLFMFFLACILMIAASQKGERLSLFILMAETAVITLIFTGVSLISLGTSPWIPLLALVLSSAVLWAADNFIRQPAADRLASHTKTGMITGIVLIVLLLGYTLAALNITGPLTLSQNETIMRASYLEAGSYKLSAAAHSGGTDSGSVPTVRIVAQNHTDLKVHSSTELFNGPLSDAAFTVPKDSEIVKLYFTGGTEGSTIEKVTYGPGDGATAGTETGSVKLDYKLLPAIIANRIQDLGANENSVQRMVFFEDGLKLFKQSPIIGHGLSGYEEGVASVQNFFYETRYVHNHYIQALCDLGIIGFALFISMLVLSVMSLIKMFRASRLAEYKNSNAFALPVMAACIFQMFGQAVTDLTWSAGPFLLIAFAIMALLIVVDSESFKRAASADLDGSSGLMGGTVGAQEAAAVSGGRPAFTGDKISRAGIIAVTLVMTILLSLNLYAHYKASTGNCTMDQIAGLTKIDKFESDDYKVTYIVTASTYGLQQNFDQANKYAKELTNNPDAILNYLLPYYFNTGQDELLFQTASIAVKEGKANPAMWNQLFHVFDEAIDMNREDPVPVILHLFKDKEYYIEGLIGYYKDLQKRNAAYLDDATLDARNITFIGKLLGIEPLGNKDLMQAIDVFSKTLFDSAYSVDANNDQIPDNISVLSGSTVWGQTATGEASSAKGKKAPLGSGFDGSMTAAAGTSMELQAYCVKGGEYTVRLAGMTGLDGSAAPRNLTAFVDGQPAAVQYDGEGAFVKVNLKGATAEDKAKNVEAVPASTEKIQINFPTGAQMGKVTLKK</sequence>
<keyword evidence="4 5" id="KW-0472">Membrane</keyword>
<evidence type="ECO:0000256" key="1">
    <source>
        <dbReference type="ARBA" id="ARBA00004141"/>
    </source>
</evidence>
<dbReference type="EMBL" id="CP035281">
    <property type="protein sequence ID" value="QAT41927.1"/>
    <property type="molecule type" value="Genomic_DNA"/>
</dbReference>
<protein>
    <recommendedName>
        <fullName evidence="6">O-antigen ligase-related domain-containing protein</fullName>
    </recommendedName>
</protein>
<evidence type="ECO:0000256" key="3">
    <source>
        <dbReference type="ARBA" id="ARBA00022989"/>
    </source>
</evidence>
<name>A0A410PSG5_9FIRM</name>
<evidence type="ECO:0000256" key="5">
    <source>
        <dbReference type="SAM" id="Phobius"/>
    </source>
</evidence>
<accession>A0A410PSG5</accession>
<dbReference type="AlphaFoldDB" id="A0A410PSG5"/>
<reference evidence="7 8" key="1">
    <citation type="submission" date="2019-01" db="EMBL/GenBank/DDBJ databases">
        <title>Draft genomes of a novel of Aminipila strains.</title>
        <authorList>
            <person name="Ma S."/>
        </authorList>
    </citation>
    <scope>NUCLEOTIDE SEQUENCE [LARGE SCALE GENOMIC DNA]</scope>
    <source>
        <strain evidence="8">JN-39</strain>
    </source>
</reference>
<keyword evidence="3 5" id="KW-1133">Transmembrane helix</keyword>
<evidence type="ECO:0000313" key="7">
    <source>
        <dbReference type="EMBL" id="QAT41927.1"/>
    </source>
</evidence>
<comment type="subcellular location">
    <subcellularLocation>
        <location evidence="1">Membrane</location>
        <topology evidence="1">Multi-pass membrane protein</topology>
    </subcellularLocation>
</comment>
<dbReference type="InterPro" id="IPR051533">
    <property type="entry name" value="WaaL-like"/>
</dbReference>